<evidence type="ECO:0000313" key="4">
    <source>
        <dbReference type="Proteomes" id="UP000461443"/>
    </source>
</evidence>
<evidence type="ECO:0000256" key="1">
    <source>
        <dbReference type="SAM" id="MobiDB-lite"/>
    </source>
</evidence>
<keyword evidence="2" id="KW-0732">Signal</keyword>
<comment type="caution">
    <text evidence="3">The sequence shown here is derived from an EMBL/GenBank/DDBJ whole genome shotgun (WGS) entry which is preliminary data.</text>
</comment>
<reference evidence="3 4" key="1">
    <citation type="submission" date="2019-12" db="EMBL/GenBank/DDBJ databases">
        <authorList>
            <person name="Lee S.D."/>
        </authorList>
    </citation>
    <scope>NUCLEOTIDE SEQUENCE [LARGE SCALE GENOMIC DNA]</scope>
    <source>
        <strain evidence="3 4">SAP-6</strain>
    </source>
</reference>
<accession>A0A845SFL9</accession>
<feature type="chain" id="PRO_5032771842" description="Lipoprotein" evidence="2">
    <location>
        <begin position="18"/>
        <end position="54"/>
    </location>
</feature>
<sequence length="54" mass="6302">MKKLFLLGLLACMPSLSGCLSIGGHGYHDRPRHDYPHQRDVDRHHDGGRDHRWR</sequence>
<dbReference type="Proteomes" id="UP000461443">
    <property type="component" value="Unassembled WGS sequence"/>
</dbReference>
<reference evidence="3 4" key="2">
    <citation type="submission" date="2020-02" db="EMBL/GenBank/DDBJ databases">
        <title>The new genus of Enterobacteriales.</title>
        <authorList>
            <person name="Kim I.S."/>
        </authorList>
    </citation>
    <scope>NUCLEOTIDE SEQUENCE [LARGE SCALE GENOMIC DNA]</scope>
    <source>
        <strain evidence="3 4">SAP-6</strain>
    </source>
</reference>
<protein>
    <recommendedName>
        <fullName evidence="5">Lipoprotein</fullName>
    </recommendedName>
</protein>
<evidence type="ECO:0008006" key="5">
    <source>
        <dbReference type="Google" id="ProtNLM"/>
    </source>
</evidence>
<dbReference type="EMBL" id="WUBS01000001">
    <property type="protein sequence ID" value="NDL61498.1"/>
    <property type="molecule type" value="Genomic_DNA"/>
</dbReference>
<keyword evidence="4" id="KW-1185">Reference proteome</keyword>
<organism evidence="3 4">
    <name type="scientific">Acerihabitans arboris</name>
    <dbReference type="NCBI Taxonomy" id="2691583"/>
    <lineage>
        <taxon>Bacteria</taxon>
        <taxon>Pseudomonadati</taxon>
        <taxon>Pseudomonadota</taxon>
        <taxon>Gammaproteobacteria</taxon>
        <taxon>Enterobacterales</taxon>
        <taxon>Pectobacteriaceae</taxon>
        <taxon>Acerihabitans</taxon>
    </lineage>
</organism>
<evidence type="ECO:0000313" key="3">
    <source>
        <dbReference type="EMBL" id="NDL61498.1"/>
    </source>
</evidence>
<dbReference type="PROSITE" id="PS51257">
    <property type="entry name" value="PROKAR_LIPOPROTEIN"/>
    <property type="match status" value="1"/>
</dbReference>
<feature type="region of interest" description="Disordered" evidence="1">
    <location>
        <begin position="31"/>
        <end position="54"/>
    </location>
</feature>
<gene>
    <name evidence="3" type="ORF">GRH90_01785</name>
</gene>
<proteinExistence type="predicted"/>
<name>A0A845SFL9_9GAMM</name>
<feature type="signal peptide" evidence="2">
    <location>
        <begin position="1"/>
        <end position="17"/>
    </location>
</feature>
<evidence type="ECO:0000256" key="2">
    <source>
        <dbReference type="SAM" id="SignalP"/>
    </source>
</evidence>
<dbReference type="AlphaFoldDB" id="A0A845SFL9"/>
<dbReference type="RefSeq" id="WP_162364168.1">
    <property type="nucleotide sequence ID" value="NZ_WUBS01000001.1"/>
</dbReference>